<protein>
    <submittedName>
        <fullName evidence="3">Cell division protein DedD</fullName>
    </submittedName>
</protein>
<dbReference type="GO" id="GO:0032506">
    <property type="term" value="P:cytokinetic process"/>
    <property type="evidence" value="ECO:0007669"/>
    <property type="project" value="TreeGrafter"/>
</dbReference>
<dbReference type="RefSeq" id="WP_338293416.1">
    <property type="nucleotide sequence ID" value="NZ_AP027272.1"/>
</dbReference>
<feature type="domain" description="SPOR" evidence="2">
    <location>
        <begin position="116"/>
        <end position="195"/>
    </location>
</feature>
<keyword evidence="3" id="KW-0132">Cell division</keyword>
<keyword evidence="1" id="KW-1133">Transmembrane helix</keyword>
<evidence type="ECO:0000313" key="3">
    <source>
        <dbReference type="EMBL" id="BDX07415.1"/>
    </source>
</evidence>
<dbReference type="Proteomes" id="UP001333710">
    <property type="component" value="Chromosome"/>
</dbReference>
<dbReference type="GO" id="GO:0030428">
    <property type="term" value="C:cell septum"/>
    <property type="evidence" value="ECO:0007669"/>
    <property type="project" value="TreeGrafter"/>
</dbReference>
<dbReference type="PANTHER" id="PTHR38687">
    <property type="entry name" value="CELL DIVISION PROTEIN DEDD-RELATED"/>
    <property type="match status" value="1"/>
</dbReference>
<dbReference type="PANTHER" id="PTHR38687:SF1">
    <property type="entry name" value="CELL DIVISION PROTEIN DEDD"/>
    <property type="match status" value="1"/>
</dbReference>
<dbReference type="PROSITE" id="PS51724">
    <property type="entry name" value="SPOR"/>
    <property type="match status" value="1"/>
</dbReference>
<dbReference type="Pfam" id="PF05036">
    <property type="entry name" value="SPOR"/>
    <property type="match status" value="1"/>
</dbReference>
<accession>A0AA48KVD8</accession>
<organism evidence="3 4">
    <name type="scientific">Planctobacterium marinum</name>
    <dbReference type="NCBI Taxonomy" id="1631968"/>
    <lineage>
        <taxon>Bacteria</taxon>
        <taxon>Pseudomonadati</taxon>
        <taxon>Pseudomonadota</taxon>
        <taxon>Gammaproteobacteria</taxon>
        <taxon>Alteromonadales</taxon>
        <taxon>Alteromonadaceae</taxon>
        <taxon>Planctobacterium</taxon>
    </lineage>
</organism>
<dbReference type="GO" id="GO:0032153">
    <property type="term" value="C:cell division site"/>
    <property type="evidence" value="ECO:0007669"/>
    <property type="project" value="TreeGrafter"/>
</dbReference>
<feature type="transmembrane region" description="Helical" evidence="1">
    <location>
        <begin position="6"/>
        <end position="27"/>
    </location>
</feature>
<keyword evidence="4" id="KW-1185">Reference proteome</keyword>
<dbReference type="Gene3D" id="3.30.70.1070">
    <property type="entry name" value="Sporulation related repeat"/>
    <property type="match status" value="1"/>
</dbReference>
<evidence type="ECO:0000256" key="1">
    <source>
        <dbReference type="SAM" id="Phobius"/>
    </source>
</evidence>
<dbReference type="InterPro" id="IPR007730">
    <property type="entry name" value="SPOR-like_dom"/>
</dbReference>
<dbReference type="InterPro" id="IPR052521">
    <property type="entry name" value="Cell_div_SPOR-domain"/>
</dbReference>
<proteinExistence type="predicted"/>
<dbReference type="InterPro" id="IPR036680">
    <property type="entry name" value="SPOR-like_sf"/>
</dbReference>
<dbReference type="GO" id="GO:0042834">
    <property type="term" value="F:peptidoglycan binding"/>
    <property type="evidence" value="ECO:0007669"/>
    <property type="project" value="InterPro"/>
</dbReference>
<dbReference type="SUPFAM" id="SSF110997">
    <property type="entry name" value="Sporulation related repeat"/>
    <property type="match status" value="1"/>
</dbReference>
<gene>
    <name evidence="3" type="ORF">MACH26_29360</name>
</gene>
<evidence type="ECO:0000313" key="4">
    <source>
        <dbReference type="Proteomes" id="UP001333710"/>
    </source>
</evidence>
<dbReference type="KEGG" id="pmaw:MACH26_29360"/>
<sequence length="198" mass="22019">MATAFQNRLVGTIIIVALAVIFLPEILDGEKRHSQDRFESIPERPPMKTFSNSEEFPFEEVRDAVTREVEIVQEQALDDTPDQSINAVDVPETQTQEVAVDNISGSSQTVMEPKKEQVQAGWVVQLGSFKHSKNVKDLLRKLEQAGYRAFTRPVSTSSGTLTKVFVGPDLDEAKLQNAIPHLKEVTGLQGRLTPFTVD</sequence>
<dbReference type="EMBL" id="AP027272">
    <property type="protein sequence ID" value="BDX07415.1"/>
    <property type="molecule type" value="Genomic_DNA"/>
</dbReference>
<keyword evidence="3" id="KW-0131">Cell cycle</keyword>
<keyword evidence="1" id="KW-0812">Transmembrane</keyword>
<keyword evidence="1" id="KW-0472">Membrane</keyword>
<evidence type="ECO:0000259" key="2">
    <source>
        <dbReference type="PROSITE" id="PS51724"/>
    </source>
</evidence>
<dbReference type="AlphaFoldDB" id="A0AA48KVD8"/>
<name>A0AA48KVD8_9ALTE</name>
<reference evidence="3" key="1">
    <citation type="submission" date="2023-01" db="EMBL/GenBank/DDBJ databases">
        <title>Complete genome sequence of Planctobacterium marinum strain Dej080120_11.</title>
        <authorList>
            <person name="Ueki S."/>
            <person name="Maruyama F."/>
        </authorList>
    </citation>
    <scope>NUCLEOTIDE SEQUENCE</scope>
    <source>
        <strain evidence="3">Dej080120_11</strain>
    </source>
</reference>